<name>A0A3D8R7K8_9HELO</name>
<dbReference type="InterPro" id="IPR036236">
    <property type="entry name" value="Znf_C2H2_sf"/>
</dbReference>
<evidence type="ECO:0000256" key="7">
    <source>
        <dbReference type="RuleBase" id="RU003785"/>
    </source>
</evidence>
<organism evidence="10 11">
    <name type="scientific">Coleophoma crateriformis</name>
    <dbReference type="NCBI Taxonomy" id="565419"/>
    <lineage>
        <taxon>Eukaryota</taxon>
        <taxon>Fungi</taxon>
        <taxon>Dikarya</taxon>
        <taxon>Ascomycota</taxon>
        <taxon>Pezizomycotina</taxon>
        <taxon>Leotiomycetes</taxon>
        <taxon>Helotiales</taxon>
        <taxon>Dermateaceae</taxon>
        <taxon>Coleophoma</taxon>
    </lineage>
</organism>
<dbReference type="PIRSF" id="PIRSF039110">
    <property type="entry name" value="IPP_transferase"/>
    <property type="match status" value="1"/>
</dbReference>
<dbReference type="InterPro" id="IPR018022">
    <property type="entry name" value="IPT"/>
</dbReference>
<dbReference type="Pfam" id="PF01715">
    <property type="entry name" value="IPPT"/>
    <property type="match status" value="1"/>
</dbReference>
<reference evidence="10 11" key="1">
    <citation type="journal article" date="2018" name="IMA Fungus">
        <title>IMA Genome-F 9: Draft genome sequence of Annulohypoxylon stygium, Aspergillus mulundensis, Berkeleyomyces basicola (syn. Thielaviopsis basicola), Ceratocystis smalleyi, two Cercospora beticola strains, Coleophoma cylindrospora, Fusarium fracticaudum, Phialophora cf. hyalina, and Morchella septimelata.</title>
        <authorList>
            <person name="Wingfield B.D."/>
            <person name="Bills G.F."/>
            <person name="Dong Y."/>
            <person name="Huang W."/>
            <person name="Nel W.J."/>
            <person name="Swalarsk-Parry B.S."/>
            <person name="Vaghefi N."/>
            <person name="Wilken P.M."/>
            <person name="An Z."/>
            <person name="de Beer Z.W."/>
            <person name="De Vos L."/>
            <person name="Chen L."/>
            <person name="Duong T.A."/>
            <person name="Gao Y."/>
            <person name="Hammerbacher A."/>
            <person name="Kikkert J.R."/>
            <person name="Li Y."/>
            <person name="Li H."/>
            <person name="Li K."/>
            <person name="Li Q."/>
            <person name="Liu X."/>
            <person name="Ma X."/>
            <person name="Naidoo K."/>
            <person name="Pethybridge S.J."/>
            <person name="Sun J."/>
            <person name="Steenkamp E.T."/>
            <person name="van der Nest M.A."/>
            <person name="van Wyk S."/>
            <person name="Wingfield M.J."/>
            <person name="Xiong C."/>
            <person name="Yue Q."/>
            <person name="Zhang X."/>
        </authorList>
    </citation>
    <scope>NUCLEOTIDE SEQUENCE [LARGE SCALE GENOMIC DNA]</scope>
    <source>
        <strain evidence="10 11">BP5796</strain>
    </source>
</reference>
<dbReference type="Proteomes" id="UP000256328">
    <property type="component" value="Unassembled WGS sequence"/>
</dbReference>
<dbReference type="Pfam" id="PF12874">
    <property type="entry name" value="zf-met"/>
    <property type="match status" value="1"/>
</dbReference>
<evidence type="ECO:0000256" key="4">
    <source>
        <dbReference type="ARBA" id="ARBA00022840"/>
    </source>
</evidence>
<evidence type="ECO:0000256" key="6">
    <source>
        <dbReference type="RuleBase" id="RU003783"/>
    </source>
</evidence>
<evidence type="ECO:0000313" key="11">
    <source>
        <dbReference type="Proteomes" id="UP000256328"/>
    </source>
</evidence>
<evidence type="ECO:0000256" key="2">
    <source>
        <dbReference type="ARBA" id="ARBA00022679"/>
    </source>
</evidence>
<feature type="compositionally biased region" description="Basic and acidic residues" evidence="8">
    <location>
        <begin position="449"/>
        <end position="465"/>
    </location>
</feature>
<keyword evidence="2 5" id="KW-0808">Transferase</keyword>
<dbReference type="SUPFAM" id="SSF52540">
    <property type="entry name" value="P-loop containing nucleoside triphosphate hydrolases"/>
    <property type="match status" value="2"/>
</dbReference>
<dbReference type="NCBIfam" id="TIGR00174">
    <property type="entry name" value="miaA"/>
    <property type="match status" value="1"/>
</dbReference>
<dbReference type="Gene3D" id="1.10.20.140">
    <property type="match status" value="1"/>
</dbReference>
<proteinExistence type="inferred from homology"/>
<dbReference type="InterPro" id="IPR013087">
    <property type="entry name" value="Znf_C2H2_type"/>
</dbReference>
<evidence type="ECO:0000256" key="8">
    <source>
        <dbReference type="SAM" id="MobiDB-lite"/>
    </source>
</evidence>
<evidence type="ECO:0000256" key="1">
    <source>
        <dbReference type="ARBA" id="ARBA00005842"/>
    </source>
</evidence>
<sequence>MAAEPPKDPLLVVLGATGTGKSQLAVDLAKRFDGEIINGDAMQLYDGLPVITNKITVEEQNGVPHHLLGCVSLDEAPWHAGLFRQEATKVIQEIRSRGRVPILVGGTHYYTQSLLFEDSSIQETTGQDEQHDAPTAEEIQRKFPILADPTEAILKQLREVDPTMAERWHPNDRRKIQRSLEIFLTTGRKASDIYDEQRQKRLNKNDKPNSEMKNSLNGPQSTLDSTLLFWVHADPGVLEARLDSRVDKMIDAGLLEEVKLLDDFLQQQIQRGITVDKTRGIWVSIGCKEFEEYIAALKTGQTSQDELDSLFAEAVAQVKIATRQYARRQIRWIRLKLMSALTKEGACDNLYLVDGSDVPEWNGNVSGPAIEVVENFLAGTKRRKPIEISEIAMEVLTPKPVAVSSNATKQKQECQLCNVITVGDDQWQLHIRSRRHRGAVKWHKKHKENGRFLDGRKSSSQDEAS</sequence>
<comment type="catalytic activity">
    <reaction evidence="5 6">
        <text>adenosine(37) in tRNA + dimethylallyl diphosphate = N(6)-dimethylallyladenosine(37) in tRNA + diphosphate</text>
        <dbReference type="Rhea" id="RHEA:26482"/>
        <dbReference type="Rhea" id="RHEA-COMP:10162"/>
        <dbReference type="Rhea" id="RHEA-COMP:10375"/>
        <dbReference type="ChEBI" id="CHEBI:33019"/>
        <dbReference type="ChEBI" id="CHEBI:57623"/>
        <dbReference type="ChEBI" id="CHEBI:74411"/>
        <dbReference type="ChEBI" id="CHEBI:74415"/>
        <dbReference type="EC" id="2.5.1.75"/>
    </reaction>
</comment>
<dbReference type="GO" id="GO:0052381">
    <property type="term" value="F:tRNA dimethylallyltransferase activity"/>
    <property type="evidence" value="ECO:0007669"/>
    <property type="project" value="UniProtKB-UniRule"/>
</dbReference>
<dbReference type="PANTHER" id="PTHR11088:SF89">
    <property type="entry name" value="TRNA DIMETHYLALLYLTRANSFERASE"/>
    <property type="match status" value="1"/>
</dbReference>
<feature type="region of interest" description="Disordered" evidence="8">
    <location>
        <begin position="438"/>
        <end position="465"/>
    </location>
</feature>
<dbReference type="GO" id="GO:0005524">
    <property type="term" value="F:ATP binding"/>
    <property type="evidence" value="ECO:0007669"/>
    <property type="project" value="UniProtKB-UniRule"/>
</dbReference>
<feature type="compositionally biased region" description="Basic and acidic residues" evidence="8">
    <location>
        <begin position="194"/>
        <end position="210"/>
    </location>
</feature>
<dbReference type="GO" id="GO:0005739">
    <property type="term" value="C:mitochondrion"/>
    <property type="evidence" value="ECO:0007669"/>
    <property type="project" value="TreeGrafter"/>
</dbReference>
<dbReference type="InterPro" id="IPR030666">
    <property type="entry name" value="IPP_transferase_euk"/>
</dbReference>
<evidence type="ECO:0000256" key="5">
    <source>
        <dbReference type="PIRNR" id="PIRNR039110"/>
    </source>
</evidence>
<protein>
    <recommendedName>
        <fullName evidence="5 6">tRNA dimethylallyltransferase</fullName>
        <ecNumber evidence="5 6">2.5.1.75</ecNumber>
    </recommendedName>
</protein>
<comment type="function">
    <text evidence="5">Catalyzes the transfer of a dimethylallyl group onto the adenine at position 37.</text>
</comment>
<gene>
    <name evidence="10" type="ORF">BP5796_08442</name>
</gene>
<dbReference type="Gene3D" id="3.30.160.60">
    <property type="entry name" value="Classic Zinc Finger"/>
    <property type="match status" value="1"/>
</dbReference>
<feature type="domain" description="C2H2-type" evidence="9">
    <location>
        <begin position="413"/>
        <end position="436"/>
    </location>
</feature>
<comment type="similarity">
    <text evidence="1 5 7">Belongs to the IPP transferase family.</text>
</comment>
<evidence type="ECO:0000256" key="3">
    <source>
        <dbReference type="ARBA" id="ARBA00022741"/>
    </source>
</evidence>
<keyword evidence="4 5" id="KW-0067">ATP-binding</keyword>
<dbReference type="HAMAP" id="MF_00185">
    <property type="entry name" value="IPP_trans"/>
    <property type="match status" value="1"/>
</dbReference>
<keyword evidence="3 5" id="KW-0547">Nucleotide-binding</keyword>
<dbReference type="AlphaFoldDB" id="A0A3D8R7K8"/>
<feature type="region of interest" description="Disordered" evidence="8">
    <location>
        <begin position="194"/>
        <end position="219"/>
    </location>
</feature>
<comment type="caution">
    <text evidence="10">The sequence shown here is derived from an EMBL/GenBank/DDBJ whole genome shotgun (WGS) entry which is preliminary data.</text>
</comment>
<dbReference type="EC" id="2.5.1.75" evidence="5 6"/>
<dbReference type="OrthoDB" id="775260at2759"/>
<evidence type="ECO:0000313" key="10">
    <source>
        <dbReference type="EMBL" id="RDW70045.1"/>
    </source>
</evidence>
<accession>A0A3D8R7K8</accession>
<keyword evidence="11" id="KW-1185">Reference proteome</keyword>
<dbReference type="EMBL" id="PDLN01000012">
    <property type="protein sequence ID" value="RDW70045.1"/>
    <property type="molecule type" value="Genomic_DNA"/>
</dbReference>
<keyword evidence="5 6" id="KW-0819">tRNA processing</keyword>
<keyword evidence="5" id="KW-0963">Cytoplasm</keyword>
<dbReference type="InterPro" id="IPR039657">
    <property type="entry name" value="Dimethylallyltransferase"/>
</dbReference>
<evidence type="ECO:0000259" key="9">
    <source>
        <dbReference type="Pfam" id="PF12874"/>
    </source>
</evidence>
<dbReference type="Gene3D" id="3.40.50.300">
    <property type="entry name" value="P-loop containing nucleotide triphosphate hydrolases"/>
    <property type="match status" value="1"/>
</dbReference>
<dbReference type="PANTHER" id="PTHR11088">
    <property type="entry name" value="TRNA DIMETHYLALLYLTRANSFERASE"/>
    <property type="match status" value="1"/>
</dbReference>
<dbReference type="InterPro" id="IPR027417">
    <property type="entry name" value="P-loop_NTPase"/>
</dbReference>
<feature type="compositionally biased region" description="Basic residues" evidence="8">
    <location>
        <begin position="438"/>
        <end position="448"/>
    </location>
</feature>
<dbReference type="SUPFAM" id="SSF57667">
    <property type="entry name" value="beta-beta-alpha zinc fingers"/>
    <property type="match status" value="1"/>
</dbReference>
<dbReference type="GO" id="GO:0006400">
    <property type="term" value="P:tRNA modification"/>
    <property type="evidence" value="ECO:0007669"/>
    <property type="project" value="TreeGrafter"/>
</dbReference>